<keyword evidence="1" id="KW-0805">Transcription regulation</keyword>
<feature type="compositionally biased region" description="Basic residues" evidence="4">
    <location>
        <begin position="129"/>
        <end position="139"/>
    </location>
</feature>
<proteinExistence type="predicted"/>
<feature type="domain" description="HTH merR-type" evidence="5">
    <location>
        <begin position="1"/>
        <end position="71"/>
    </location>
</feature>
<protein>
    <submittedName>
        <fullName evidence="6">MerR family transcriptional regulator</fullName>
    </submittedName>
</protein>
<dbReference type="Gene3D" id="1.10.1660.10">
    <property type="match status" value="1"/>
</dbReference>
<sequence length="160" mass="17484">MTFLDIGEVSAQSGVKPSALRYYEETGLISSVSRHGLRRQFPPEVLLQLKLIAMGKAAGFSLDEIAGMFGRSGLPDLPRAVLHEKADTIDRQIHELTALRDTLRHVADCPAPSHMECPTFRRLVELAGKRGKANPRKRSAAPGQRPAARSGARSQTNDDT</sequence>
<dbReference type="PROSITE" id="PS50937">
    <property type="entry name" value="HTH_MERR_2"/>
    <property type="match status" value="1"/>
</dbReference>
<dbReference type="Pfam" id="PF09278">
    <property type="entry name" value="MerR-DNA-bind"/>
    <property type="match status" value="1"/>
</dbReference>
<dbReference type="Pfam" id="PF00376">
    <property type="entry name" value="MerR"/>
    <property type="match status" value="1"/>
</dbReference>
<dbReference type="SMART" id="SM00422">
    <property type="entry name" value="HTH_MERR"/>
    <property type="match status" value="1"/>
</dbReference>
<accession>A0A2D2C6Y9</accession>
<dbReference type="InterPro" id="IPR047057">
    <property type="entry name" value="MerR_fam"/>
</dbReference>
<dbReference type="InterPro" id="IPR015358">
    <property type="entry name" value="Tscrpt_reg_MerR_DNA-bd"/>
</dbReference>
<keyword evidence="6" id="KW-0614">Plasmid</keyword>
<dbReference type="GO" id="GO:0003700">
    <property type="term" value="F:DNA-binding transcription factor activity"/>
    <property type="evidence" value="ECO:0007669"/>
    <property type="project" value="InterPro"/>
</dbReference>
<evidence type="ECO:0000313" key="6">
    <source>
        <dbReference type="EMBL" id="ATQ58237.1"/>
    </source>
</evidence>
<reference evidence="6 7" key="1">
    <citation type="submission" date="2017-10" db="EMBL/GenBank/DDBJ databases">
        <title>Complete genome sequence of Paracoccus yeei TT13 isolated from human skin.</title>
        <authorList>
            <person name="Lee K."/>
            <person name="Lim J.Y."/>
            <person name="Hwang I."/>
        </authorList>
    </citation>
    <scope>NUCLEOTIDE SEQUENCE [LARGE SCALE GENOMIC DNA]</scope>
    <source>
        <strain evidence="6 7">TT13</strain>
        <plasmid evidence="7">Plasmid ptt13-3</plasmid>
    </source>
</reference>
<evidence type="ECO:0000256" key="1">
    <source>
        <dbReference type="ARBA" id="ARBA00023015"/>
    </source>
</evidence>
<dbReference type="AlphaFoldDB" id="A0A2D2C6Y9"/>
<dbReference type="PROSITE" id="PS00552">
    <property type="entry name" value="HTH_MERR_1"/>
    <property type="match status" value="1"/>
</dbReference>
<dbReference type="PANTHER" id="PTHR30204:SF97">
    <property type="entry name" value="MERR FAMILY REGULATORY PROTEIN"/>
    <property type="match status" value="1"/>
</dbReference>
<evidence type="ECO:0000313" key="7">
    <source>
        <dbReference type="Proteomes" id="UP000229314"/>
    </source>
</evidence>
<dbReference type="CDD" id="cd04781">
    <property type="entry name" value="HTH_MerR-like_sg6"/>
    <property type="match status" value="1"/>
</dbReference>
<evidence type="ECO:0000256" key="2">
    <source>
        <dbReference type="ARBA" id="ARBA00023125"/>
    </source>
</evidence>
<geneLocation type="plasmid" evidence="7">
    <name>ptt13-3</name>
</geneLocation>
<evidence type="ECO:0000259" key="5">
    <source>
        <dbReference type="PROSITE" id="PS50937"/>
    </source>
</evidence>
<feature type="region of interest" description="Disordered" evidence="4">
    <location>
        <begin position="128"/>
        <end position="160"/>
    </location>
</feature>
<dbReference type="GeneID" id="78900047"/>
<keyword evidence="3" id="KW-0804">Transcription</keyword>
<dbReference type="Proteomes" id="UP000229314">
    <property type="component" value="Plasmid pTT13-3"/>
</dbReference>
<name>A0A2D2C6Y9_9RHOB</name>
<dbReference type="PANTHER" id="PTHR30204">
    <property type="entry name" value="REDOX-CYCLING DRUG-SENSING TRANSCRIPTIONAL ACTIVATOR SOXR"/>
    <property type="match status" value="1"/>
</dbReference>
<dbReference type="InterPro" id="IPR000551">
    <property type="entry name" value="MerR-type_HTH_dom"/>
</dbReference>
<evidence type="ECO:0000256" key="3">
    <source>
        <dbReference type="ARBA" id="ARBA00023163"/>
    </source>
</evidence>
<dbReference type="EMBL" id="CP024425">
    <property type="protein sequence ID" value="ATQ58237.1"/>
    <property type="molecule type" value="Genomic_DNA"/>
</dbReference>
<dbReference type="GO" id="GO:0003677">
    <property type="term" value="F:DNA binding"/>
    <property type="evidence" value="ECO:0007669"/>
    <property type="project" value="UniProtKB-KW"/>
</dbReference>
<evidence type="ECO:0000256" key="4">
    <source>
        <dbReference type="SAM" id="MobiDB-lite"/>
    </source>
</evidence>
<keyword evidence="2" id="KW-0238">DNA-binding</keyword>
<dbReference type="InterPro" id="IPR009061">
    <property type="entry name" value="DNA-bd_dom_put_sf"/>
</dbReference>
<dbReference type="SUPFAM" id="SSF46955">
    <property type="entry name" value="Putative DNA-binding domain"/>
    <property type="match status" value="1"/>
</dbReference>
<organism evidence="6 7">
    <name type="scientific">Paracoccus yeei</name>
    <dbReference type="NCBI Taxonomy" id="147645"/>
    <lineage>
        <taxon>Bacteria</taxon>
        <taxon>Pseudomonadati</taxon>
        <taxon>Pseudomonadota</taxon>
        <taxon>Alphaproteobacteria</taxon>
        <taxon>Rhodobacterales</taxon>
        <taxon>Paracoccaceae</taxon>
        <taxon>Paracoccus</taxon>
    </lineage>
</organism>
<dbReference type="RefSeq" id="WP_099650579.1">
    <property type="nucleotide sequence ID" value="NZ_CAJGAB010000098.1"/>
</dbReference>
<gene>
    <name evidence="6" type="ORF">PYTT13_20590</name>
</gene>